<dbReference type="Proteomes" id="UP000004535">
    <property type="component" value="Unassembled WGS sequence"/>
</dbReference>
<name>B9BJ67_9BURK</name>
<dbReference type="AlphaFoldDB" id="B9BJ67"/>
<dbReference type="EMBL" id="ACFC01000001">
    <property type="protein sequence ID" value="EEE09750.1"/>
    <property type="molecule type" value="Genomic_DNA"/>
</dbReference>
<comment type="caution">
    <text evidence="1">The sequence shown here is derived from an EMBL/GenBank/DDBJ whole genome shotgun (WGS) entry which is preliminary data.</text>
</comment>
<reference evidence="1 2" key="1">
    <citation type="journal article" date="2012" name="J. Bacteriol.">
        <title>Draft Genome Sequence Determination for Cystic Fibrosis and Chronic Granulomatous Disease Burkholderia multivorans Isolates.</title>
        <authorList>
            <person name="Varga J.J."/>
            <person name="Losada L."/>
            <person name="Zelazny A.M."/>
            <person name="Brinkac L."/>
            <person name="Harkins D."/>
            <person name="Radune D."/>
            <person name="Hostetler J."/>
            <person name="Sampaio E.P."/>
            <person name="Ronning C.M."/>
            <person name="Nierman W.C."/>
            <person name="Greenberg D.E."/>
            <person name="Holland S.M."/>
            <person name="Goldberg J.B."/>
        </authorList>
    </citation>
    <scope>NUCLEOTIDE SEQUENCE [LARGE SCALE GENOMIC DNA]</scope>
    <source>
        <strain evidence="1 2">CGD2</strain>
    </source>
</reference>
<evidence type="ECO:0000313" key="1">
    <source>
        <dbReference type="EMBL" id="EEE09750.1"/>
    </source>
</evidence>
<proteinExistence type="predicted"/>
<protein>
    <submittedName>
        <fullName evidence="1">Uncharacterized protein</fullName>
    </submittedName>
</protein>
<organism evidence="1 2">
    <name type="scientific">Burkholderia multivorans CGD2</name>
    <dbReference type="NCBI Taxonomy" id="513052"/>
    <lineage>
        <taxon>Bacteria</taxon>
        <taxon>Pseudomonadati</taxon>
        <taxon>Pseudomonadota</taxon>
        <taxon>Betaproteobacteria</taxon>
        <taxon>Burkholderiales</taxon>
        <taxon>Burkholderiaceae</taxon>
        <taxon>Burkholderia</taxon>
        <taxon>Burkholderia cepacia complex</taxon>
    </lineage>
</organism>
<evidence type="ECO:0000313" key="2">
    <source>
        <dbReference type="Proteomes" id="UP000004535"/>
    </source>
</evidence>
<sequence>MGVACNAPDKRHNAGCAAGGAAAAGLFRRMGGAGLTHARIVD</sequence>
<accession>B9BJ67</accession>
<gene>
    <name evidence="1" type="ORF">BURMUCGD2_5123</name>
</gene>